<gene>
    <name evidence="1" type="ORF">LCGC14_2683580</name>
</gene>
<organism evidence="1">
    <name type="scientific">marine sediment metagenome</name>
    <dbReference type="NCBI Taxonomy" id="412755"/>
    <lineage>
        <taxon>unclassified sequences</taxon>
        <taxon>metagenomes</taxon>
        <taxon>ecological metagenomes</taxon>
    </lineage>
</organism>
<comment type="caution">
    <text evidence="1">The sequence shown here is derived from an EMBL/GenBank/DDBJ whole genome shotgun (WGS) entry which is preliminary data.</text>
</comment>
<evidence type="ECO:0000313" key="1">
    <source>
        <dbReference type="EMBL" id="KKK94369.1"/>
    </source>
</evidence>
<accession>A0A0F9BVH1</accession>
<proteinExistence type="predicted"/>
<protein>
    <submittedName>
        <fullName evidence="1">Uncharacterized protein</fullName>
    </submittedName>
</protein>
<dbReference type="EMBL" id="LAZR01047376">
    <property type="protein sequence ID" value="KKK94369.1"/>
    <property type="molecule type" value="Genomic_DNA"/>
</dbReference>
<sequence>MFSILNIIPDNQFGDSEIFKNNHL</sequence>
<feature type="non-terminal residue" evidence="1">
    <location>
        <position position="24"/>
    </location>
</feature>
<name>A0A0F9BVH1_9ZZZZ</name>
<dbReference type="AlphaFoldDB" id="A0A0F9BVH1"/>
<reference evidence="1" key="1">
    <citation type="journal article" date="2015" name="Nature">
        <title>Complex archaea that bridge the gap between prokaryotes and eukaryotes.</title>
        <authorList>
            <person name="Spang A."/>
            <person name="Saw J.H."/>
            <person name="Jorgensen S.L."/>
            <person name="Zaremba-Niedzwiedzka K."/>
            <person name="Martijn J."/>
            <person name="Lind A.E."/>
            <person name="van Eijk R."/>
            <person name="Schleper C."/>
            <person name="Guy L."/>
            <person name="Ettema T.J."/>
        </authorList>
    </citation>
    <scope>NUCLEOTIDE SEQUENCE</scope>
</reference>